<keyword evidence="8" id="KW-1185">Reference proteome</keyword>
<dbReference type="GO" id="GO:0043484">
    <property type="term" value="P:regulation of RNA splicing"/>
    <property type="evidence" value="ECO:0007669"/>
    <property type="project" value="TreeGrafter"/>
</dbReference>
<evidence type="ECO:0000256" key="4">
    <source>
        <dbReference type="ARBA" id="ARBA00022777"/>
    </source>
</evidence>
<dbReference type="GO" id="GO:0005634">
    <property type="term" value="C:nucleus"/>
    <property type="evidence" value="ECO:0007669"/>
    <property type="project" value="TreeGrafter"/>
</dbReference>
<protein>
    <recommendedName>
        <fullName evidence="6">Protein kinase domain-containing protein</fullName>
    </recommendedName>
</protein>
<reference evidence="7 8" key="1">
    <citation type="submission" date="2022-09" db="EMBL/GenBank/DDBJ databases">
        <authorList>
            <person name="Palmer J.M."/>
        </authorList>
    </citation>
    <scope>NUCLEOTIDE SEQUENCE [LARGE SCALE GENOMIC DNA]</scope>
    <source>
        <strain evidence="7 8">DSM 7382</strain>
    </source>
</reference>
<dbReference type="PANTHER" id="PTHR45646">
    <property type="entry name" value="SERINE/THREONINE-PROTEIN KINASE DOA-RELATED"/>
    <property type="match status" value="1"/>
</dbReference>
<keyword evidence="5" id="KW-0067">ATP-binding</keyword>
<name>A0AAW0G8Q9_9APHY</name>
<dbReference type="GO" id="GO:0005524">
    <property type="term" value="F:ATP binding"/>
    <property type="evidence" value="ECO:0007669"/>
    <property type="project" value="UniProtKB-KW"/>
</dbReference>
<dbReference type="GO" id="GO:0004674">
    <property type="term" value="F:protein serine/threonine kinase activity"/>
    <property type="evidence" value="ECO:0007669"/>
    <property type="project" value="UniProtKB-KW"/>
</dbReference>
<dbReference type="PROSITE" id="PS50011">
    <property type="entry name" value="PROTEIN_KINASE_DOM"/>
    <property type="match status" value="1"/>
</dbReference>
<evidence type="ECO:0000256" key="5">
    <source>
        <dbReference type="ARBA" id="ARBA00022840"/>
    </source>
</evidence>
<evidence type="ECO:0000256" key="1">
    <source>
        <dbReference type="ARBA" id="ARBA00022527"/>
    </source>
</evidence>
<dbReference type="PANTHER" id="PTHR45646:SF11">
    <property type="entry name" value="SERINE_THREONINE-PROTEIN KINASE DOA"/>
    <property type="match status" value="1"/>
</dbReference>
<sequence>MELIGPDLHDFKDLMASKGYRTSIVDLQSIAYQLTDALRFMHDYKIIHADIKLVNIGLLSGDWYEDFAEAEERKLRKVAKLVNNQVRIFDLSLMEASVGPHRKRCGTRGFDPPEVVLDMAWSTPRDVWSLGMSLLIWYDCRPGNPFDLYELDRRFTPRETLIMWTNILLHPMPFNMVMQLLGSHDWVDKHGHLTPEQPMGDDIVRRYQPLATYFPFKHPMTTYLYYFIRDMLCVDPATRITAAKALHHGFLNKDLFTPRR</sequence>
<keyword evidence="3" id="KW-0547">Nucleotide-binding</keyword>
<organism evidence="7 8">
    <name type="scientific">Cerrena zonata</name>
    <dbReference type="NCBI Taxonomy" id="2478898"/>
    <lineage>
        <taxon>Eukaryota</taxon>
        <taxon>Fungi</taxon>
        <taxon>Dikarya</taxon>
        <taxon>Basidiomycota</taxon>
        <taxon>Agaricomycotina</taxon>
        <taxon>Agaricomycetes</taxon>
        <taxon>Polyporales</taxon>
        <taxon>Cerrenaceae</taxon>
        <taxon>Cerrena</taxon>
    </lineage>
</organism>
<gene>
    <name evidence="7" type="ORF">QCA50_010582</name>
</gene>
<dbReference type="InterPro" id="IPR011009">
    <property type="entry name" value="Kinase-like_dom_sf"/>
</dbReference>
<dbReference type="EMBL" id="JASBNA010000017">
    <property type="protein sequence ID" value="KAK7686358.1"/>
    <property type="molecule type" value="Genomic_DNA"/>
</dbReference>
<dbReference type="InterPro" id="IPR000719">
    <property type="entry name" value="Prot_kinase_dom"/>
</dbReference>
<evidence type="ECO:0000256" key="3">
    <source>
        <dbReference type="ARBA" id="ARBA00022741"/>
    </source>
</evidence>
<proteinExistence type="predicted"/>
<feature type="domain" description="Protein kinase" evidence="6">
    <location>
        <begin position="1"/>
        <end position="251"/>
    </location>
</feature>
<evidence type="ECO:0000313" key="8">
    <source>
        <dbReference type="Proteomes" id="UP001385951"/>
    </source>
</evidence>
<dbReference type="Gene3D" id="1.10.510.10">
    <property type="entry name" value="Transferase(Phosphotransferase) domain 1"/>
    <property type="match status" value="1"/>
</dbReference>
<dbReference type="Pfam" id="PF00069">
    <property type="entry name" value="Pkinase"/>
    <property type="match status" value="1"/>
</dbReference>
<dbReference type="AlphaFoldDB" id="A0AAW0G8Q9"/>
<comment type="caution">
    <text evidence="7">The sequence shown here is derived from an EMBL/GenBank/DDBJ whole genome shotgun (WGS) entry which is preliminary data.</text>
</comment>
<keyword evidence="1" id="KW-0723">Serine/threonine-protein kinase</keyword>
<dbReference type="SMART" id="SM00220">
    <property type="entry name" value="S_TKc"/>
    <property type="match status" value="1"/>
</dbReference>
<keyword evidence="2" id="KW-0808">Transferase</keyword>
<accession>A0AAW0G8Q9</accession>
<evidence type="ECO:0000313" key="7">
    <source>
        <dbReference type="EMBL" id="KAK7686358.1"/>
    </source>
</evidence>
<dbReference type="Proteomes" id="UP001385951">
    <property type="component" value="Unassembled WGS sequence"/>
</dbReference>
<dbReference type="InterPro" id="IPR051175">
    <property type="entry name" value="CLK_kinases"/>
</dbReference>
<dbReference type="SUPFAM" id="SSF56112">
    <property type="entry name" value="Protein kinase-like (PK-like)"/>
    <property type="match status" value="1"/>
</dbReference>
<keyword evidence="4" id="KW-0418">Kinase</keyword>
<evidence type="ECO:0000259" key="6">
    <source>
        <dbReference type="PROSITE" id="PS50011"/>
    </source>
</evidence>
<evidence type="ECO:0000256" key="2">
    <source>
        <dbReference type="ARBA" id="ARBA00022679"/>
    </source>
</evidence>